<evidence type="ECO:0000313" key="4">
    <source>
        <dbReference type="EMBL" id="SDM60413.1"/>
    </source>
</evidence>
<dbReference type="InterPro" id="IPR000086">
    <property type="entry name" value="NUDIX_hydrolase_dom"/>
</dbReference>
<evidence type="ECO:0000256" key="1">
    <source>
        <dbReference type="ARBA" id="ARBA00001946"/>
    </source>
</evidence>
<keyword evidence="5" id="KW-1185">Reference proteome</keyword>
<comment type="cofactor">
    <cofactor evidence="1">
        <name>Mg(2+)</name>
        <dbReference type="ChEBI" id="CHEBI:18420"/>
    </cofactor>
</comment>
<dbReference type="GO" id="GO:0005829">
    <property type="term" value="C:cytosol"/>
    <property type="evidence" value="ECO:0007669"/>
    <property type="project" value="TreeGrafter"/>
</dbReference>
<organism evidence="4 5">
    <name type="scientific">Acetanaerobacterium elongatum</name>
    <dbReference type="NCBI Taxonomy" id="258515"/>
    <lineage>
        <taxon>Bacteria</taxon>
        <taxon>Bacillati</taxon>
        <taxon>Bacillota</taxon>
        <taxon>Clostridia</taxon>
        <taxon>Eubacteriales</taxon>
        <taxon>Oscillospiraceae</taxon>
        <taxon>Acetanaerobacterium</taxon>
    </lineage>
</organism>
<dbReference type="STRING" id="258515.SAMN05192585_10243"/>
<proteinExistence type="predicted"/>
<dbReference type="FunFam" id="3.90.79.10:FF:000024">
    <property type="entry name" value="ADP-ribose pyrophosphatase"/>
    <property type="match status" value="1"/>
</dbReference>
<dbReference type="Gene3D" id="3.90.79.10">
    <property type="entry name" value="Nucleoside Triphosphate Pyrophosphohydrolase"/>
    <property type="match status" value="1"/>
</dbReference>
<evidence type="ECO:0000256" key="2">
    <source>
        <dbReference type="ARBA" id="ARBA00022801"/>
    </source>
</evidence>
<protein>
    <submittedName>
        <fullName evidence="4">ADP-ribose pyrophosphatase</fullName>
    </submittedName>
</protein>
<dbReference type="EMBL" id="FNID01000002">
    <property type="protein sequence ID" value="SDM60413.1"/>
    <property type="molecule type" value="Genomic_DNA"/>
</dbReference>
<sequence length="181" mass="20351">MAHIEKTMKSEHVYKGHIISVRVDEVELENGKAAMREVIEHPGGVCVLPLAMDDTITMVKQFRYPYKEEVLELPAGKRSPGEDPLECGRRELTEETGLIAARFKSLGELYPSPGYVDEVIYLYLATGLTRTNPSPDEDEFLDVCTMPLEKAFEKVFSGEIKDAKTQIALLKAYAMRQKGQI</sequence>
<dbReference type="PANTHER" id="PTHR11839:SF18">
    <property type="entry name" value="NUDIX HYDROLASE DOMAIN-CONTAINING PROTEIN"/>
    <property type="match status" value="1"/>
</dbReference>
<feature type="domain" description="Nudix hydrolase" evidence="3">
    <location>
        <begin position="40"/>
        <end position="168"/>
    </location>
</feature>
<dbReference type="GO" id="GO:0006753">
    <property type="term" value="P:nucleoside phosphate metabolic process"/>
    <property type="evidence" value="ECO:0007669"/>
    <property type="project" value="TreeGrafter"/>
</dbReference>
<dbReference type="PANTHER" id="PTHR11839">
    <property type="entry name" value="UDP/ADP-SUGAR PYROPHOSPHATASE"/>
    <property type="match status" value="1"/>
</dbReference>
<dbReference type="Pfam" id="PF00293">
    <property type="entry name" value="NUDIX"/>
    <property type="match status" value="1"/>
</dbReference>
<accession>A0A1G9UKM7</accession>
<dbReference type="PROSITE" id="PS51462">
    <property type="entry name" value="NUDIX"/>
    <property type="match status" value="1"/>
</dbReference>
<dbReference type="GO" id="GO:0016787">
    <property type="term" value="F:hydrolase activity"/>
    <property type="evidence" value="ECO:0007669"/>
    <property type="project" value="UniProtKB-KW"/>
</dbReference>
<gene>
    <name evidence="4" type="ORF">SAMN05192585_10243</name>
</gene>
<dbReference type="OrthoDB" id="9806150at2"/>
<dbReference type="AlphaFoldDB" id="A0A1G9UKM7"/>
<dbReference type="RefSeq" id="WP_092637518.1">
    <property type="nucleotide sequence ID" value="NZ_FNID01000002.1"/>
</dbReference>
<dbReference type="InterPro" id="IPR015797">
    <property type="entry name" value="NUDIX_hydrolase-like_dom_sf"/>
</dbReference>
<dbReference type="SUPFAM" id="SSF55811">
    <property type="entry name" value="Nudix"/>
    <property type="match status" value="1"/>
</dbReference>
<keyword evidence="2" id="KW-0378">Hydrolase</keyword>
<dbReference type="Proteomes" id="UP000199182">
    <property type="component" value="Unassembled WGS sequence"/>
</dbReference>
<name>A0A1G9UKM7_9FIRM</name>
<evidence type="ECO:0000313" key="5">
    <source>
        <dbReference type="Proteomes" id="UP000199182"/>
    </source>
</evidence>
<reference evidence="4 5" key="1">
    <citation type="submission" date="2016-10" db="EMBL/GenBank/DDBJ databases">
        <authorList>
            <person name="de Groot N.N."/>
        </authorList>
    </citation>
    <scope>NUCLEOTIDE SEQUENCE [LARGE SCALE GENOMIC DNA]</scope>
    <source>
        <strain evidence="4 5">CGMCC 1.5012</strain>
    </source>
</reference>
<evidence type="ECO:0000259" key="3">
    <source>
        <dbReference type="PROSITE" id="PS51462"/>
    </source>
</evidence>
<dbReference type="GO" id="GO:0019693">
    <property type="term" value="P:ribose phosphate metabolic process"/>
    <property type="evidence" value="ECO:0007669"/>
    <property type="project" value="TreeGrafter"/>
</dbReference>